<keyword evidence="4" id="KW-1185">Reference proteome</keyword>
<protein>
    <recommendedName>
        <fullName evidence="5">Glycosyl transferase family 9</fullName>
    </recommendedName>
</protein>
<dbReference type="EMBL" id="AWGB01000014">
    <property type="protein sequence ID" value="ESQ92276.1"/>
    <property type="molecule type" value="Genomic_DNA"/>
</dbReference>
<dbReference type="Proteomes" id="UP000017837">
    <property type="component" value="Unassembled WGS sequence"/>
</dbReference>
<gene>
    <name evidence="3" type="ORF">ABENE_08925</name>
</gene>
<reference evidence="3 4" key="1">
    <citation type="journal article" date="2014" name="Nature">
        <title>Sequential evolution of bacterial morphology by co-option of a developmental regulator.</title>
        <authorList>
            <person name="Jiang C."/>
            <person name="Brown P.J."/>
            <person name="Ducret A."/>
            <person name="Brun Y.V."/>
        </authorList>
    </citation>
    <scope>NUCLEOTIDE SEQUENCE [LARGE SCALE GENOMIC DNA]</scope>
    <source>
        <strain evidence="3 4">DSM 16100</strain>
    </source>
</reference>
<name>V4PV94_9CAUL</name>
<dbReference type="PANTHER" id="PTHR30160:SF1">
    <property type="entry name" value="LIPOPOLYSACCHARIDE 1,2-N-ACETYLGLUCOSAMINETRANSFERASE-RELATED"/>
    <property type="match status" value="1"/>
</dbReference>
<dbReference type="GO" id="GO:0009244">
    <property type="term" value="P:lipopolysaccharide core region biosynthetic process"/>
    <property type="evidence" value="ECO:0007669"/>
    <property type="project" value="TreeGrafter"/>
</dbReference>
<proteinExistence type="predicted"/>
<dbReference type="InterPro" id="IPR002201">
    <property type="entry name" value="Glyco_trans_9"/>
</dbReference>
<dbReference type="PANTHER" id="PTHR30160">
    <property type="entry name" value="TETRAACYLDISACCHARIDE 4'-KINASE-RELATED"/>
    <property type="match status" value="1"/>
</dbReference>
<dbReference type="eggNOG" id="COG0859">
    <property type="taxonomic scope" value="Bacteria"/>
</dbReference>
<evidence type="ECO:0000313" key="4">
    <source>
        <dbReference type="Proteomes" id="UP000017837"/>
    </source>
</evidence>
<evidence type="ECO:0008006" key="5">
    <source>
        <dbReference type="Google" id="ProtNLM"/>
    </source>
</evidence>
<dbReference type="RefSeq" id="WP_018082102.1">
    <property type="nucleotide sequence ID" value="NZ_AQWM01000010.1"/>
</dbReference>
<comment type="caution">
    <text evidence="3">The sequence shown here is derived from an EMBL/GenBank/DDBJ whole genome shotgun (WGS) entry which is preliminary data.</text>
</comment>
<dbReference type="SUPFAM" id="SSF53756">
    <property type="entry name" value="UDP-Glycosyltransferase/glycogen phosphorylase"/>
    <property type="match status" value="1"/>
</dbReference>
<evidence type="ECO:0000313" key="3">
    <source>
        <dbReference type="EMBL" id="ESQ92276.1"/>
    </source>
</evidence>
<keyword evidence="1" id="KW-0328">Glycosyltransferase</keyword>
<dbReference type="GO" id="GO:0008713">
    <property type="term" value="F:ADP-heptose-lipopolysaccharide heptosyltransferase activity"/>
    <property type="evidence" value="ECO:0007669"/>
    <property type="project" value="TreeGrafter"/>
</dbReference>
<dbReference type="OrthoDB" id="9797795at2"/>
<evidence type="ECO:0000256" key="2">
    <source>
        <dbReference type="ARBA" id="ARBA00022679"/>
    </source>
</evidence>
<keyword evidence="2" id="KW-0808">Transferase</keyword>
<dbReference type="STRING" id="1121022.GCA_000376105_02435"/>
<dbReference type="InterPro" id="IPR051199">
    <property type="entry name" value="LPS_LOS_Heptosyltrfase"/>
</dbReference>
<dbReference type="AlphaFoldDB" id="V4PV94"/>
<dbReference type="CDD" id="cd03789">
    <property type="entry name" value="GT9_LPS_heptosyltransferase"/>
    <property type="match status" value="1"/>
</dbReference>
<dbReference type="GO" id="GO:0005829">
    <property type="term" value="C:cytosol"/>
    <property type="evidence" value="ECO:0007669"/>
    <property type="project" value="TreeGrafter"/>
</dbReference>
<organism evidence="3 4">
    <name type="scientific">Asticcacaulis benevestitus DSM 16100 = ATCC BAA-896</name>
    <dbReference type="NCBI Taxonomy" id="1121022"/>
    <lineage>
        <taxon>Bacteria</taxon>
        <taxon>Pseudomonadati</taxon>
        <taxon>Pseudomonadota</taxon>
        <taxon>Alphaproteobacteria</taxon>
        <taxon>Caulobacterales</taxon>
        <taxon>Caulobacteraceae</taxon>
        <taxon>Asticcacaulis</taxon>
    </lineage>
</organism>
<dbReference type="PATRIC" id="fig|1121022.4.peg.1797"/>
<sequence>MRADFPILLLALCEPAKALSLSGVIARLKQEIPNARITLATSSASAELFQDDDLVDEIQAFDGPIFKLKALGSLSELSRRKWGLCVDIGPTLISRMMKAKTRFTLNPNDTAGVVEQVAAKLRLDPAEIAPGLRVSPRREAGVRRLIDNGRGQGALIAMAPGAGWLGRRWPTERFAVLATRLMRDDGPFANYRLLIIGGESERDTLQALRMATPRAQVMEISGEQNALSAYAALKHAAFFVGNDELWLHLAAAAGIPTFGLYGPSDEVTAPLGGHVHTIRSPRSLADIQIVDPKLKQNVCHMLDLSIDRVAATIERYMAERARL</sequence>
<dbReference type="Gene3D" id="3.40.50.2000">
    <property type="entry name" value="Glycogen Phosphorylase B"/>
    <property type="match status" value="2"/>
</dbReference>
<evidence type="ECO:0000256" key="1">
    <source>
        <dbReference type="ARBA" id="ARBA00022676"/>
    </source>
</evidence>
<accession>V4PV94</accession>
<dbReference type="Pfam" id="PF01075">
    <property type="entry name" value="Glyco_transf_9"/>
    <property type="match status" value="1"/>
</dbReference>